<dbReference type="SUPFAM" id="SSF55486">
    <property type="entry name" value="Metalloproteases ('zincins'), catalytic domain"/>
    <property type="match status" value="1"/>
</dbReference>
<evidence type="ECO:0000256" key="5">
    <source>
        <dbReference type="SAM" id="Phobius"/>
    </source>
</evidence>
<keyword evidence="1" id="KW-0645">Protease</keyword>
<evidence type="ECO:0000313" key="8">
    <source>
        <dbReference type="EMBL" id="TDP12764.1"/>
    </source>
</evidence>
<dbReference type="InterPro" id="IPR001818">
    <property type="entry name" value="Pept_M10_metallopeptidase"/>
</dbReference>
<dbReference type="GO" id="GO:0031012">
    <property type="term" value="C:extracellular matrix"/>
    <property type="evidence" value="ECO:0007669"/>
    <property type="project" value="InterPro"/>
</dbReference>
<keyword evidence="5" id="KW-0812">Transmembrane</keyword>
<evidence type="ECO:0000256" key="2">
    <source>
        <dbReference type="ARBA" id="ARBA00022723"/>
    </source>
</evidence>
<dbReference type="GO" id="GO:0006508">
    <property type="term" value="P:proteolysis"/>
    <property type="evidence" value="ECO:0007669"/>
    <property type="project" value="UniProtKB-KW"/>
</dbReference>
<keyword evidence="5" id="KW-1133">Transmembrane helix</keyword>
<feature type="transmembrane region" description="Helical" evidence="5">
    <location>
        <begin position="20"/>
        <end position="40"/>
    </location>
</feature>
<keyword evidence="4" id="KW-0862">Zinc</keyword>
<keyword evidence="5" id="KW-0472">Membrane</keyword>
<dbReference type="GO" id="GO:0004222">
    <property type="term" value="F:metalloendopeptidase activity"/>
    <property type="evidence" value="ECO:0007669"/>
    <property type="project" value="InterPro"/>
</dbReference>
<dbReference type="AlphaFoldDB" id="A0A4R6NEV5"/>
<protein>
    <submittedName>
        <fullName evidence="8">Putative secreted protein with PEP-CTERM sorting signal</fullName>
    </submittedName>
</protein>
<evidence type="ECO:0000313" key="9">
    <source>
        <dbReference type="Proteomes" id="UP000295357"/>
    </source>
</evidence>
<feature type="domain" description="Peptidase M10 metallopeptidase" evidence="6">
    <location>
        <begin position="138"/>
        <end position="173"/>
    </location>
</feature>
<keyword evidence="3" id="KW-0378">Hydrolase</keyword>
<proteinExistence type="predicted"/>
<comment type="caution">
    <text evidence="8">The sequence shown here is derived from an EMBL/GenBank/DDBJ whole genome shotgun (WGS) entry which is preliminary data.</text>
</comment>
<dbReference type="Proteomes" id="UP000295357">
    <property type="component" value="Unassembled WGS sequence"/>
</dbReference>
<sequence>MPSSITQTSRPTPWQRLRTAAVMALGTLASAGAMAGFITLNEAGMDSIFSQPSFGSQTVDIRFNAPMTLVKPSLLGLDSIWEMDELRSLAAPGSKTVSMFFADSINWCGEDGSNFVGCADLGGPGYPAARIMVLKSSTAASNLGAVLAAHELAHVLGLDHVNTSGNLMNPFIGATSLSFSQVSSLLSSPMIQLDGAQRFVSITPIALVAQVPEPASWAMLGLGVLALGWRRRARAA</sequence>
<accession>A0A4R6NEV5</accession>
<dbReference type="Pfam" id="PF07589">
    <property type="entry name" value="PEP-CTERM"/>
    <property type="match status" value="1"/>
</dbReference>
<evidence type="ECO:0000256" key="4">
    <source>
        <dbReference type="ARBA" id="ARBA00022833"/>
    </source>
</evidence>
<dbReference type="InterPro" id="IPR024079">
    <property type="entry name" value="MetalloPept_cat_dom_sf"/>
</dbReference>
<reference evidence="8 9" key="1">
    <citation type="submission" date="2019-03" db="EMBL/GenBank/DDBJ databases">
        <title>Genomic Encyclopedia of Type Strains, Phase IV (KMG-IV): sequencing the most valuable type-strain genomes for metagenomic binning, comparative biology and taxonomic classification.</title>
        <authorList>
            <person name="Goeker M."/>
        </authorList>
    </citation>
    <scope>NUCLEOTIDE SEQUENCE [LARGE SCALE GENOMIC DNA]</scope>
    <source>
        <strain evidence="8 9">DSM 25082</strain>
    </source>
</reference>
<keyword evidence="2" id="KW-0479">Metal-binding</keyword>
<gene>
    <name evidence="8" type="ORF">DFR39_101237</name>
</gene>
<dbReference type="InterPro" id="IPR013424">
    <property type="entry name" value="Ice-binding_C"/>
</dbReference>
<dbReference type="GO" id="GO:0008270">
    <property type="term" value="F:zinc ion binding"/>
    <property type="evidence" value="ECO:0007669"/>
    <property type="project" value="InterPro"/>
</dbReference>
<dbReference type="Gene3D" id="3.40.390.10">
    <property type="entry name" value="Collagenase (Catalytic Domain)"/>
    <property type="match status" value="1"/>
</dbReference>
<feature type="domain" description="Ice-binding protein C-terminal" evidence="7">
    <location>
        <begin position="210"/>
        <end position="232"/>
    </location>
</feature>
<name>A0A4R6NEV5_9BURK</name>
<dbReference type="RefSeq" id="WP_170223000.1">
    <property type="nucleotide sequence ID" value="NZ_JAUFPJ010000005.1"/>
</dbReference>
<evidence type="ECO:0000256" key="3">
    <source>
        <dbReference type="ARBA" id="ARBA00022801"/>
    </source>
</evidence>
<organism evidence="8 9">
    <name type="scientific">Roseateles asaccharophilus</name>
    <dbReference type="NCBI Taxonomy" id="582607"/>
    <lineage>
        <taxon>Bacteria</taxon>
        <taxon>Pseudomonadati</taxon>
        <taxon>Pseudomonadota</taxon>
        <taxon>Betaproteobacteria</taxon>
        <taxon>Burkholderiales</taxon>
        <taxon>Sphaerotilaceae</taxon>
        <taxon>Roseateles</taxon>
    </lineage>
</organism>
<evidence type="ECO:0000259" key="6">
    <source>
        <dbReference type="Pfam" id="PF00413"/>
    </source>
</evidence>
<keyword evidence="9" id="KW-1185">Reference proteome</keyword>
<evidence type="ECO:0000256" key="1">
    <source>
        <dbReference type="ARBA" id="ARBA00022670"/>
    </source>
</evidence>
<evidence type="ECO:0000259" key="7">
    <source>
        <dbReference type="Pfam" id="PF07589"/>
    </source>
</evidence>
<dbReference type="NCBIfam" id="TIGR02595">
    <property type="entry name" value="PEP_CTERM"/>
    <property type="match status" value="1"/>
</dbReference>
<dbReference type="Pfam" id="PF00413">
    <property type="entry name" value="Peptidase_M10"/>
    <property type="match status" value="1"/>
</dbReference>
<dbReference type="EMBL" id="SNXE01000001">
    <property type="protein sequence ID" value="TDP12764.1"/>
    <property type="molecule type" value="Genomic_DNA"/>
</dbReference>